<reference evidence="2" key="1">
    <citation type="submission" date="2016-10" db="EMBL/GenBank/DDBJ databases">
        <authorList>
            <person name="Varghese N."/>
            <person name="Submissions S."/>
        </authorList>
    </citation>
    <scope>NUCLEOTIDE SEQUENCE [LARGE SCALE GENOMIC DNA]</scope>
    <source>
        <strain evidence="2">XBD1002</strain>
    </source>
</reference>
<name>A0A1I3HZH6_9SPIR</name>
<sequence length="39" mass="4755">MKKFWQLLRKLNHNSCNDSDFTVADIDIQKRKKLYKSIK</sequence>
<protein>
    <submittedName>
        <fullName evidence="1">Uncharacterized protein</fullName>
    </submittedName>
</protein>
<keyword evidence="2" id="KW-1185">Reference proteome</keyword>
<dbReference type="Proteomes" id="UP000182737">
    <property type="component" value="Unassembled WGS sequence"/>
</dbReference>
<accession>A0A1I3HZH6</accession>
<organism evidence="1 2">
    <name type="scientific">Treponema bryantii</name>
    <dbReference type="NCBI Taxonomy" id="163"/>
    <lineage>
        <taxon>Bacteria</taxon>
        <taxon>Pseudomonadati</taxon>
        <taxon>Spirochaetota</taxon>
        <taxon>Spirochaetia</taxon>
        <taxon>Spirochaetales</taxon>
        <taxon>Treponemataceae</taxon>
        <taxon>Treponema</taxon>
    </lineage>
</organism>
<evidence type="ECO:0000313" key="1">
    <source>
        <dbReference type="EMBL" id="SFI41168.1"/>
    </source>
</evidence>
<gene>
    <name evidence="1" type="ORF">SAMN04487775_101204</name>
</gene>
<proteinExistence type="predicted"/>
<evidence type="ECO:0000313" key="2">
    <source>
        <dbReference type="Proteomes" id="UP000182737"/>
    </source>
</evidence>
<dbReference type="EMBL" id="FORI01000001">
    <property type="protein sequence ID" value="SFI41168.1"/>
    <property type="molecule type" value="Genomic_DNA"/>
</dbReference>
<dbReference type="AlphaFoldDB" id="A0A1I3HZH6"/>